<accession>A0A1H3H7B6</accession>
<dbReference type="EMBL" id="FNOV01000005">
    <property type="protein sequence ID" value="SDY11230.1"/>
    <property type="molecule type" value="Genomic_DNA"/>
</dbReference>
<dbReference type="AlphaFoldDB" id="A0A1H3H7B6"/>
<dbReference type="Proteomes" id="UP000199249">
    <property type="component" value="Unassembled WGS sequence"/>
</dbReference>
<evidence type="ECO:0000313" key="2">
    <source>
        <dbReference type="Proteomes" id="UP000199249"/>
    </source>
</evidence>
<organism evidence="1 2">
    <name type="scientific">Hymenobacter psychrophilus</name>
    <dbReference type="NCBI Taxonomy" id="651662"/>
    <lineage>
        <taxon>Bacteria</taxon>
        <taxon>Pseudomonadati</taxon>
        <taxon>Bacteroidota</taxon>
        <taxon>Cytophagia</taxon>
        <taxon>Cytophagales</taxon>
        <taxon>Hymenobacteraceae</taxon>
        <taxon>Hymenobacter</taxon>
    </lineage>
</organism>
<evidence type="ECO:0000313" key="1">
    <source>
        <dbReference type="EMBL" id="SDY11230.1"/>
    </source>
</evidence>
<proteinExistence type="predicted"/>
<sequence length="169" mass="20274">MHYDATLRQTEDYDFFARYINELRIHTIQEALIQYRVPPDTRKKDILSERATVADVVREQLLARWNLPFTNREMQIHNTIAMLDHKVEIELQEAENWLLKLLAHNTREAWFEPQALQRVLAQRWFEVCYTYRRPRLGGLRHFYRSPLAAGFSLATRQQAKFLLQALRSF</sequence>
<dbReference type="STRING" id="651662.SAMN04488069_105319"/>
<reference evidence="2" key="1">
    <citation type="submission" date="2016-10" db="EMBL/GenBank/DDBJ databases">
        <authorList>
            <person name="Varghese N."/>
            <person name="Submissions S."/>
        </authorList>
    </citation>
    <scope>NUCLEOTIDE SEQUENCE [LARGE SCALE GENOMIC DNA]</scope>
    <source>
        <strain evidence="2">CGMCC 1.8975</strain>
    </source>
</reference>
<name>A0A1H3H7B6_9BACT</name>
<keyword evidence="2" id="KW-1185">Reference proteome</keyword>
<gene>
    <name evidence="1" type="ORF">SAMN04488069_105319</name>
</gene>
<protein>
    <submittedName>
        <fullName evidence="1">Uncharacterized protein</fullName>
    </submittedName>
</protein>